<organism evidence="3 4">
    <name type="scientific">Owenia fusiformis</name>
    <name type="common">Polychaete worm</name>
    <dbReference type="NCBI Taxonomy" id="6347"/>
    <lineage>
        <taxon>Eukaryota</taxon>
        <taxon>Metazoa</taxon>
        <taxon>Spiralia</taxon>
        <taxon>Lophotrochozoa</taxon>
        <taxon>Annelida</taxon>
        <taxon>Polychaeta</taxon>
        <taxon>Sedentaria</taxon>
        <taxon>Canalipalpata</taxon>
        <taxon>Sabellida</taxon>
        <taxon>Oweniida</taxon>
        <taxon>Oweniidae</taxon>
        <taxon>Owenia</taxon>
    </lineage>
</organism>
<dbReference type="Gene3D" id="1.10.1040.10">
    <property type="entry name" value="N-(1-d-carboxylethyl)-l-norvaline Dehydrogenase, domain 2"/>
    <property type="match status" value="1"/>
</dbReference>
<dbReference type="InterPro" id="IPR006176">
    <property type="entry name" value="3-OHacyl-CoA_DH_NAD-bd"/>
</dbReference>
<dbReference type="Proteomes" id="UP000749559">
    <property type="component" value="Unassembled WGS sequence"/>
</dbReference>
<dbReference type="GO" id="GO:0070403">
    <property type="term" value="F:NAD+ binding"/>
    <property type="evidence" value="ECO:0007669"/>
    <property type="project" value="InterPro"/>
</dbReference>
<evidence type="ECO:0000313" key="3">
    <source>
        <dbReference type="EMBL" id="CAH1788660.1"/>
    </source>
</evidence>
<gene>
    <name evidence="3" type="ORF">OFUS_LOCUS14145</name>
</gene>
<sequence>MAFSPRKIGIIGSGLIGRSWAMIFASADYKVVVYDNSAAQLSNAKEEIDKQLHGLSEQNLLRGDIPVQKQIENIEFTTNFDACTKGAKYIQECIPELIDLKRKIFNDLDNVMSDESIVGSSTSAIPSSRFTNGLKHKSRMLVVHPTNPPYYVPLTELVPAPWTDSDVVDEVYRLMQEIRQVPVKLTKEVYGFVLPRVHHAVLMESWKMVQDGIISIEDVDKVMSDGLGTRYAFMGPLETRHLNFKGGFKDGCKPHVWEVSNDSGPNARLEGPLLEIIQEDFNKRIPLETLAERRAWRDTRIAALSKFKRDMSNCDNNA</sequence>
<dbReference type="OrthoDB" id="2021159at2759"/>
<dbReference type="InterPro" id="IPR008927">
    <property type="entry name" value="6-PGluconate_DH-like_C_sf"/>
</dbReference>
<dbReference type="GO" id="GO:0006631">
    <property type="term" value="P:fatty acid metabolic process"/>
    <property type="evidence" value="ECO:0007669"/>
    <property type="project" value="InterPro"/>
</dbReference>
<keyword evidence="4" id="KW-1185">Reference proteome</keyword>
<dbReference type="AlphaFoldDB" id="A0A8J1UFQ6"/>
<protein>
    <recommendedName>
        <fullName evidence="5">3-hydroxyacyl-CoA dehydrogenase</fullName>
    </recommendedName>
</protein>
<dbReference type="Gene3D" id="3.40.50.720">
    <property type="entry name" value="NAD(P)-binding Rossmann-like Domain"/>
    <property type="match status" value="1"/>
</dbReference>
<evidence type="ECO:0000313" key="4">
    <source>
        <dbReference type="Proteomes" id="UP000749559"/>
    </source>
</evidence>
<dbReference type="PANTHER" id="PTHR48075">
    <property type="entry name" value="3-HYDROXYACYL-COA DEHYDROGENASE FAMILY PROTEIN"/>
    <property type="match status" value="1"/>
</dbReference>
<comment type="caution">
    <text evidence="3">The sequence shown here is derived from an EMBL/GenBank/DDBJ whole genome shotgun (WGS) entry which is preliminary data.</text>
</comment>
<proteinExistence type="inferred from homology"/>
<dbReference type="InterPro" id="IPR036291">
    <property type="entry name" value="NAD(P)-bd_dom_sf"/>
</dbReference>
<dbReference type="SUPFAM" id="SSF48179">
    <property type="entry name" value="6-phosphogluconate dehydrogenase C-terminal domain-like"/>
    <property type="match status" value="1"/>
</dbReference>
<reference evidence="3" key="1">
    <citation type="submission" date="2022-03" db="EMBL/GenBank/DDBJ databases">
        <authorList>
            <person name="Martin C."/>
        </authorList>
    </citation>
    <scope>NUCLEOTIDE SEQUENCE</scope>
</reference>
<dbReference type="Pfam" id="PF02737">
    <property type="entry name" value="3HCDH_N"/>
    <property type="match status" value="1"/>
</dbReference>
<comment type="similarity">
    <text evidence="1">Belongs to the 3-hydroxyacyl-CoA dehydrogenase family.</text>
</comment>
<dbReference type="EMBL" id="CAIIXF020000007">
    <property type="protein sequence ID" value="CAH1788660.1"/>
    <property type="molecule type" value="Genomic_DNA"/>
</dbReference>
<dbReference type="GO" id="GO:0050104">
    <property type="term" value="F:L-gulonate 3-dehydrogenase activity"/>
    <property type="evidence" value="ECO:0007669"/>
    <property type="project" value="TreeGrafter"/>
</dbReference>
<dbReference type="SUPFAM" id="SSF51735">
    <property type="entry name" value="NAD(P)-binding Rossmann-fold domains"/>
    <property type="match status" value="1"/>
</dbReference>
<evidence type="ECO:0000256" key="1">
    <source>
        <dbReference type="ARBA" id="ARBA00009463"/>
    </source>
</evidence>
<keyword evidence="2" id="KW-0560">Oxidoreductase</keyword>
<dbReference type="InterPro" id="IPR006108">
    <property type="entry name" value="3HC_DH_C"/>
</dbReference>
<dbReference type="PANTHER" id="PTHR48075:SF1">
    <property type="entry name" value="LAMBDA-CRYSTALLIN HOMOLOG"/>
    <property type="match status" value="1"/>
</dbReference>
<evidence type="ECO:0000256" key="2">
    <source>
        <dbReference type="ARBA" id="ARBA00023002"/>
    </source>
</evidence>
<dbReference type="FunFam" id="3.40.50.720:FF:000356">
    <property type="entry name" value="Lambda-crystallin homolog"/>
    <property type="match status" value="1"/>
</dbReference>
<dbReference type="Pfam" id="PF00725">
    <property type="entry name" value="3HCDH"/>
    <property type="match status" value="1"/>
</dbReference>
<accession>A0A8J1UFQ6</accession>
<dbReference type="InterPro" id="IPR013328">
    <property type="entry name" value="6PGD_dom2"/>
</dbReference>
<name>A0A8J1UFQ6_OWEFU</name>
<evidence type="ECO:0008006" key="5">
    <source>
        <dbReference type="Google" id="ProtNLM"/>
    </source>
</evidence>